<organism evidence="1 2">
    <name type="scientific">Diphasiastrum complanatum</name>
    <name type="common">Issler's clubmoss</name>
    <name type="synonym">Lycopodium complanatum</name>
    <dbReference type="NCBI Taxonomy" id="34168"/>
    <lineage>
        <taxon>Eukaryota</taxon>
        <taxon>Viridiplantae</taxon>
        <taxon>Streptophyta</taxon>
        <taxon>Embryophyta</taxon>
        <taxon>Tracheophyta</taxon>
        <taxon>Lycopodiopsida</taxon>
        <taxon>Lycopodiales</taxon>
        <taxon>Lycopodiaceae</taxon>
        <taxon>Lycopodioideae</taxon>
        <taxon>Diphasiastrum</taxon>
    </lineage>
</organism>
<comment type="caution">
    <text evidence="1">The sequence shown here is derived from an EMBL/GenBank/DDBJ whole genome shotgun (WGS) entry which is preliminary data.</text>
</comment>
<evidence type="ECO:0000313" key="1">
    <source>
        <dbReference type="EMBL" id="KAJ7555138.1"/>
    </source>
</evidence>
<dbReference type="EMBL" id="CM055096">
    <property type="protein sequence ID" value="KAJ7555138.1"/>
    <property type="molecule type" value="Genomic_DNA"/>
</dbReference>
<protein>
    <submittedName>
        <fullName evidence="1">Uncharacterized protein</fullName>
    </submittedName>
</protein>
<name>A0ACC2DLN0_DIPCM</name>
<accession>A0ACC2DLN0</accession>
<evidence type="ECO:0000313" key="2">
    <source>
        <dbReference type="Proteomes" id="UP001162992"/>
    </source>
</evidence>
<gene>
    <name evidence="1" type="ORF">O6H91_05G023900</name>
</gene>
<dbReference type="Proteomes" id="UP001162992">
    <property type="component" value="Chromosome 5"/>
</dbReference>
<reference evidence="2" key="1">
    <citation type="journal article" date="2024" name="Proc. Natl. Acad. Sci. U.S.A.">
        <title>Extraordinary preservation of gene collinearity over three hundred million years revealed in homosporous lycophytes.</title>
        <authorList>
            <person name="Li C."/>
            <person name="Wickell D."/>
            <person name="Kuo L.Y."/>
            <person name="Chen X."/>
            <person name="Nie B."/>
            <person name="Liao X."/>
            <person name="Peng D."/>
            <person name="Ji J."/>
            <person name="Jenkins J."/>
            <person name="Williams M."/>
            <person name="Shu S."/>
            <person name="Plott C."/>
            <person name="Barry K."/>
            <person name="Rajasekar S."/>
            <person name="Grimwood J."/>
            <person name="Han X."/>
            <person name="Sun S."/>
            <person name="Hou Z."/>
            <person name="He W."/>
            <person name="Dai G."/>
            <person name="Sun C."/>
            <person name="Schmutz J."/>
            <person name="Leebens-Mack J.H."/>
            <person name="Li F.W."/>
            <person name="Wang L."/>
        </authorList>
    </citation>
    <scope>NUCLEOTIDE SEQUENCE [LARGE SCALE GENOMIC DNA]</scope>
    <source>
        <strain evidence="2">cv. PW_Plant_1</strain>
    </source>
</reference>
<proteinExistence type="predicted"/>
<sequence length="450" mass="50195">MKMDSIGVEWVDSEEWAAIELALAAAKTQENQSSCANACSLPTDSEDYQIWTLKNLPHGEASAPDIRLESKEIGAVCCIDGTHNHVDGKKYLIGGQGCVTENKICLEGLNAEKSFSTIEDPQNFAVISEEHIVMPARQDQSFMKLQETLPANAIGNENTDASVHQKLENEEPFAVDDTGISKTGKEQLNEEHATKRCKQQLTWIPLPKQSTPLPWRMSPSRCREQTKCKLPFLQFKGKVVYSTTMEEVDAAAQQLQCILSSKRKDTQDAIALGFDTEWKVVYNRREPPRKVATIQLCVDGDRSDVMQIIYSGIPTSLQKLLEDSSTCKQVGLGAHGDAAKLYRDYNIIVNGVKDLSVLANQRQMCYYKQWSLSSLAQELTGKQVSKDPKIRCGDWEALPLSHQQLHYAATDAFASLLLYQVLMSFPDPVLEDEINLEPVSTGYKNSTEKI</sequence>
<keyword evidence="2" id="KW-1185">Reference proteome</keyword>